<dbReference type="PANTHER" id="PTHR30118:SF14">
    <property type="entry name" value="LYSR FAMILY TRANSCRIPTIONAL REGULATOR"/>
    <property type="match status" value="1"/>
</dbReference>
<dbReference type="InterPro" id="IPR050389">
    <property type="entry name" value="LysR-type_TF"/>
</dbReference>
<evidence type="ECO:0000256" key="3">
    <source>
        <dbReference type="ARBA" id="ARBA00023125"/>
    </source>
</evidence>
<evidence type="ECO:0000256" key="4">
    <source>
        <dbReference type="ARBA" id="ARBA00023163"/>
    </source>
</evidence>
<protein>
    <submittedName>
        <fullName evidence="6">LysR family transcriptional regulator</fullName>
    </submittedName>
</protein>
<dbReference type="Gene3D" id="1.10.10.10">
    <property type="entry name" value="Winged helix-like DNA-binding domain superfamily/Winged helix DNA-binding domain"/>
    <property type="match status" value="1"/>
</dbReference>
<evidence type="ECO:0000313" key="6">
    <source>
        <dbReference type="EMBL" id="MCX5573204.1"/>
    </source>
</evidence>
<comment type="similarity">
    <text evidence="1">Belongs to the LysR transcriptional regulatory family.</text>
</comment>
<comment type="caution">
    <text evidence="6">The sequence shown here is derived from an EMBL/GenBank/DDBJ whole genome shotgun (WGS) entry which is preliminary data.</text>
</comment>
<evidence type="ECO:0000313" key="7">
    <source>
        <dbReference type="Proteomes" id="UP001146015"/>
    </source>
</evidence>
<dbReference type="InterPro" id="IPR036388">
    <property type="entry name" value="WH-like_DNA-bd_sf"/>
</dbReference>
<dbReference type="SUPFAM" id="SSF53850">
    <property type="entry name" value="Periplasmic binding protein-like II"/>
    <property type="match status" value="1"/>
</dbReference>
<dbReference type="Proteomes" id="UP001146015">
    <property type="component" value="Unassembled WGS sequence"/>
</dbReference>
<keyword evidence="3" id="KW-0238">DNA-binding</keyword>
<keyword evidence="2" id="KW-0805">Transcription regulation</keyword>
<evidence type="ECO:0000256" key="1">
    <source>
        <dbReference type="ARBA" id="ARBA00009437"/>
    </source>
</evidence>
<dbReference type="InterPro" id="IPR000847">
    <property type="entry name" value="LysR_HTH_N"/>
</dbReference>
<keyword evidence="7" id="KW-1185">Reference proteome</keyword>
<name>A0ABT3VXP4_9ENTR</name>
<evidence type="ECO:0000259" key="5">
    <source>
        <dbReference type="PROSITE" id="PS50931"/>
    </source>
</evidence>
<organism evidence="6 7">
    <name type="scientific">Enterobacter nematophilus</name>
    <dbReference type="NCBI Taxonomy" id="2994648"/>
    <lineage>
        <taxon>Bacteria</taxon>
        <taxon>Pseudomonadati</taxon>
        <taxon>Pseudomonadota</taxon>
        <taxon>Gammaproteobacteria</taxon>
        <taxon>Enterobacterales</taxon>
        <taxon>Enterobacteriaceae</taxon>
        <taxon>Enterobacter</taxon>
    </lineage>
</organism>
<feature type="domain" description="HTH lysR-type" evidence="5">
    <location>
        <begin position="4"/>
        <end position="61"/>
    </location>
</feature>
<dbReference type="SUPFAM" id="SSF46785">
    <property type="entry name" value="Winged helix' DNA-binding domain"/>
    <property type="match status" value="1"/>
</dbReference>
<evidence type="ECO:0000256" key="2">
    <source>
        <dbReference type="ARBA" id="ARBA00023015"/>
    </source>
</evidence>
<dbReference type="Gene3D" id="3.40.190.10">
    <property type="entry name" value="Periplasmic binding protein-like II"/>
    <property type="match status" value="2"/>
</dbReference>
<dbReference type="EMBL" id="JAPKNE010000001">
    <property type="protein sequence ID" value="MCX5573204.1"/>
    <property type="molecule type" value="Genomic_DNA"/>
</dbReference>
<accession>A0ABT3VXP4</accession>
<dbReference type="PANTHER" id="PTHR30118">
    <property type="entry name" value="HTH-TYPE TRANSCRIPTIONAL REGULATOR LEUO-RELATED"/>
    <property type="match status" value="1"/>
</dbReference>
<proteinExistence type="inferred from homology"/>
<reference evidence="6" key="1">
    <citation type="submission" date="2022-11" db="EMBL/GenBank/DDBJ databases">
        <title>Biodiversity and phylogenetic relationships of bacteria.</title>
        <authorList>
            <person name="Machado R.A.R."/>
            <person name="Bhat A."/>
            <person name="Loulou A."/>
            <person name="Kallel S."/>
        </authorList>
    </citation>
    <scope>NUCLEOTIDE SEQUENCE</scope>
    <source>
        <strain evidence="6">E-TC7</strain>
    </source>
</reference>
<sequence>MCQINMRQLKIINTLIEQKSAVSAAKELNISPSSISYALNQLKKQTGQALFLRTRQGLRPTEYAVKLQEKYAEIAEINAGKSEFVIATYSLIEMLLADHLHPKTDSLMHFTVMGSTEEERLKKLKHREVDIDIGGRLPDDRAIICKRLVISDICTLANRDHPRIKDGILLDDWNEYEFINWQRGLDSIRGLVEQIDYDLFMQRKVVWTSPNLLSLAWHCAISKYLMVVPKVFLAPLQKRFPLQGCQLPERFNMSFDCFIHYHQAMEKNIAMLALDRISDTLMLQHPIDSRSET</sequence>
<keyword evidence="4" id="KW-0804">Transcription</keyword>
<dbReference type="Pfam" id="PF00126">
    <property type="entry name" value="HTH_1"/>
    <property type="match status" value="1"/>
</dbReference>
<dbReference type="RefSeq" id="WP_266178369.1">
    <property type="nucleotide sequence ID" value="NZ_JAPKNE010000001.1"/>
</dbReference>
<dbReference type="InterPro" id="IPR036390">
    <property type="entry name" value="WH_DNA-bd_sf"/>
</dbReference>
<gene>
    <name evidence="6" type="ORF">OSH03_04375</name>
</gene>
<dbReference type="PROSITE" id="PS50931">
    <property type="entry name" value="HTH_LYSR"/>
    <property type="match status" value="1"/>
</dbReference>